<dbReference type="SUPFAM" id="SSF55831">
    <property type="entry name" value="Thymidylate synthase/dCMP hydroxymethylase"/>
    <property type="match status" value="1"/>
</dbReference>
<organism evidence="2 3">
    <name type="scientific">Ferranicluibacter rubi</name>
    <dbReference type="NCBI Taxonomy" id="2715133"/>
    <lineage>
        <taxon>Bacteria</taxon>
        <taxon>Pseudomonadati</taxon>
        <taxon>Pseudomonadota</taxon>
        <taxon>Alphaproteobacteria</taxon>
        <taxon>Hyphomicrobiales</taxon>
        <taxon>Rhizobiaceae</taxon>
        <taxon>Ferranicluibacter</taxon>
    </lineage>
</organism>
<protein>
    <recommendedName>
        <fullName evidence="1">Calcineurin-like phosphoesterase domain-containing protein</fullName>
    </recommendedName>
</protein>
<keyword evidence="3" id="KW-1185">Reference proteome</keyword>
<comment type="caution">
    <text evidence="2">The sequence shown here is derived from an EMBL/GenBank/DDBJ whole genome shotgun (WGS) entry which is preliminary data.</text>
</comment>
<evidence type="ECO:0000313" key="3">
    <source>
        <dbReference type="Proteomes" id="UP001155840"/>
    </source>
</evidence>
<dbReference type="Gene3D" id="3.60.21.10">
    <property type="match status" value="1"/>
</dbReference>
<evidence type="ECO:0000259" key="1">
    <source>
        <dbReference type="Pfam" id="PF00149"/>
    </source>
</evidence>
<dbReference type="InterPro" id="IPR029052">
    <property type="entry name" value="Metallo-depent_PP-like"/>
</dbReference>
<proteinExistence type="predicted"/>
<dbReference type="InterPro" id="IPR036926">
    <property type="entry name" value="Thymidate_synth/dCMP_Mease_sf"/>
</dbReference>
<dbReference type="InterPro" id="IPR004843">
    <property type="entry name" value="Calcineurin-like_PHP"/>
</dbReference>
<reference evidence="2" key="1">
    <citation type="submission" date="2020-03" db="EMBL/GenBank/DDBJ databases">
        <title>Ferranicluibacter endophyticum gen. nov., sp. nov., a new genus isolated from Rubus ulmifolius Schott. stem.</title>
        <authorList>
            <person name="Roca-Couso R."/>
            <person name="Flores-Felix J.D."/>
            <person name="Igual J.M."/>
            <person name="Rivas R."/>
        </authorList>
    </citation>
    <scope>NUCLEOTIDE SEQUENCE</scope>
    <source>
        <strain evidence="2">CRRU44</strain>
    </source>
</reference>
<dbReference type="GO" id="GO:0016787">
    <property type="term" value="F:hydrolase activity"/>
    <property type="evidence" value="ECO:0007669"/>
    <property type="project" value="InterPro"/>
</dbReference>
<dbReference type="RefSeq" id="WP_167130266.1">
    <property type="nucleotide sequence ID" value="NZ_JAANCM010000010.1"/>
</dbReference>
<dbReference type="AlphaFoldDB" id="A0AA43ZHH8"/>
<name>A0AA43ZHH8_9HYPH</name>
<feature type="domain" description="Calcineurin-like phosphoesterase" evidence="1">
    <location>
        <begin position="7"/>
        <end position="290"/>
    </location>
</feature>
<sequence>MTKEAAFLHVTDAHLDGGIQVVKRDDHKEKISGIDHPTRNRLLASTFQRVAEVLSSRHMQLAGVIFSGDATDKSKLAGHKHLYELILDHFSDFGIEAANIVAVPGNHDVLRGSAPGSAARYQDFQSVWRVPGCVTPWLDEIDKASEPVEGHMLAAPERDWLVLPINSSNWSQIKLGLNDTIAPVWEKLHEVPGLKMAERAALRESLDDLLHADMARVSEEQLEYARKLLAATQPPDGRRQLKIAVLHHHLHSPGLREEVKAFADLTNLSLVRTFIRQQKIDVVIHGHKHESTVGYDYIDDDAGGDVHRTLVISGGSLIGDGGGHPVRLLTFKGMPSTPEVTVEEFGVPRGGTLTEIRPQKVRRLWQAEEALPGGPVVLQGSDMDVLYDRAIKVVGDGLGGGALVVHLDADDTAGDDLPLPRAYEVPGIKDDAGRQKWLGELVRWWQEPHSKLAVRLPQAHGARMRRFGGKLDQVERIKRLLKTKTTTRAIAVLLDPFVDFESGDSKEEFASFCLVQFTRREPADTGPRLEGNAAKPRLDCIAYYRAQEFRQWWPINMAELRLVQRQISSGIGALPGRITTVAADARYITTAPMQAIVPIVDRWSDHSPETLHVLANALVSDLPFTARQQEVVEEWLLSLENQLLATQAWNEDGMPVALEGLETLRSYLVASEPETQKGKALSDVLERQIALNRNWTRSKRQEPDFENWAPGTKANLQSLRQLSTKGTYD</sequence>
<dbReference type="Pfam" id="PF00149">
    <property type="entry name" value="Metallophos"/>
    <property type="match status" value="1"/>
</dbReference>
<gene>
    <name evidence="2" type="ORF">G8E10_18735</name>
</gene>
<evidence type="ECO:0000313" key="2">
    <source>
        <dbReference type="EMBL" id="NHT77744.1"/>
    </source>
</evidence>
<dbReference type="Proteomes" id="UP001155840">
    <property type="component" value="Unassembled WGS sequence"/>
</dbReference>
<accession>A0AA43ZHH8</accession>
<dbReference type="Gene3D" id="3.30.572.10">
    <property type="entry name" value="Thymidylate synthase/dCMP hydroxymethylase domain"/>
    <property type="match status" value="1"/>
</dbReference>
<dbReference type="EMBL" id="JAANCM010000010">
    <property type="protein sequence ID" value="NHT77744.1"/>
    <property type="molecule type" value="Genomic_DNA"/>
</dbReference>
<dbReference type="SUPFAM" id="SSF56300">
    <property type="entry name" value="Metallo-dependent phosphatases"/>
    <property type="match status" value="1"/>
</dbReference>